<organism evidence="3 4">
    <name type="scientific">Candidatus Symbiobacter mobilis CR</name>
    <dbReference type="NCBI Taxonomy" id="946483"/>
    <lineage>
        <taxon>Bacteria</taxon>
        <taxon>Pseudomonadati</taxon>
        <taxon>Pseudomonadota</taxon>
        <taxon>Betaproteobacteria</taxon>
        <taxon>Burkholderiales</taxon>
        <taxon>Comamonadaceae</taxon>
    </lineage>
</organism>
<dbReference type="Pfam" id="PF13103">
    <property type="entry name" value="TonB_2"/>
    <property type="match status" value="1"/>
</dbReference>
<dbReference type="eggNOG" id="COG0810">
    <property type="taxonomic scope" value="Bacteria"/>
</dbReference>
<dbReference type="RefSeq" id="WP_022772838.1">
    <property type="nucleotide sequence ID" value="NC_022576.1"/>
</dbReference>
<evidence type="ECO:0000256" key="2">
    <source>
        <dbReference type="SAM" id="Phobius"/>
    </source>
</evidence>
<keyword evidence="2" id="KW-1133">Transmembrane helix</keyword>
<gene>
    <name evidence="3" type="ORF">Cenrod_1388</name>
</gene>
<dbReference type="PRINTS" id="PR01217">
    <property type="entry name" value="PRICHEXTENSN"/>
</dbReference>
<protein>
    <submittedName>
        <fullName evidence="3">TolA-like protein</fullName>
    </submittedName>
</protein>
<evidence type="ECO:0000313" key="3">
    <source>
        <dbReference type="EMBL" id="AGX87475.1"/>
    </source>
</evidence>
<sequence>MPPISAAATGVVVHPESDRPEFLPPHTPGSLRAFGLALLVHGLLLFALTWGVQWQKDRPDTPIEAEIWAALPQESAPPAPVEPPAPPPAELAPPDPPPQEEPEIATTPPAPPRPIERPLERPKPLVPPPPTPPKPIPPKTPAPPPKKPPPPTPRAAQPVLDDALVAAQRTAHMQRLAQLAGVDATSQGTGTAAHSAAPSAGYAGRIRARIRPNIVFTEDVAGNPTAEVEVRAAPDGRILGRRLVQPSGVASWDDAVLKAIDKTDSLPRDTDGRVPTPLVIVFSLRD</sequence>
<keyword evidence="2" id="KW-0472">Membrane</keyword>
<dbReference type="PATRIC" id="fig|946483.4.peg.1399"/>
<keyword evidence="2" id="KW-0812">Transmembrane</keyword>
<reference evidence="3 4" key="1">
    <citation type="journal article" date="2013" name="Genome Biol.">
        <title>Genomic analysis reveals key aspects of prokaryotic symbiosis in the phototrophic consortium "Chlorochromatium aggregatum".</title>
        <authorList>
            <person name="Liu Z."/>
            <person name="Muller J."/>
            <person name="Li T."/>
            <person name="Alvey R.M."/>
            <person name="Vogl K."/>
            <person name="Frigaard N.U."/>
            <person name="Rockwell N.C."/>
            <person name="Boyd E.S."/>
            <person name="Tomsho L.P."/>
            <person name="Schuster S.C."/>
            <person name="Henke P."/>
            <person name="Rohde M."/>
            <person name="Overmann J."/>
            <person name="Bryant D.A."/>
        </authorList>
    </citation>
    <scope>NUCLEOTIDE SEQUENCE [LARGE SCALE GENOMIC DNA]</scope>
    <source>
        <strain evidence="3">CR</strain>
    </source>
</reference>
<accession>U5N840</accession>
<dbReference type="Proteomes" id="UP000017184">
    <property type="component" value="Chromosome"/>
</dbReference>
<evidence type="ECO:0000256" key="1">
    <source>
        <dbReference type="SAM" id="MobiDB-lite"/>
    </source>
</evidence>
<feature type="region of interest" description="Disordered" evidence="1">
    <location>
        <begin position="72"/>
        <end position="157"/>
    </location>
</feature>
<dbReference type="Gene3D" id="3.30.1150.10">
    <property type="match status" value="1"/>
</dbReference>
<dbReference type="AlphaFoldDB" id="U5N840"/>
<feature type="compositionally biased region" description="Basic and acidic residues" evidence="1">
    <location>
        <begin position="114"/>
        <end position="123"/>
    </location>
</feature>
<feature type="region of interest" description="Disordered" evidence="1">
    <location>
        <begin position="1"/>
        <end position="24"/>
    </location>
</feature>
<feature type="transmembrane region" description="Helical" evidence="2">
    <location>
        <begin position="33"/>
        <end position="52"/>
    </location>
</feature>
<dbReference type="EMBL" id="CP004885">
    <property type="protein sequence ID" value="AGX87475.1"/>
    <property type="molecule type" value="Genomic_DNA"/>
</dbReference>
<name>U5N840_9BURK</name>
<dbReference type="OrthoDB" id="5298892at2"/>
<dbReference type="SUPFAM" id="SSF74653">
    <property type="entry name" value="TolA/TonB C-terminal domain"/>
    <property type="match status" value="1"/>
</dbReference>
<evidence type="ECO:0000313" key="4">
    <source>
        <dbReference type="Proteomes" id="UP000017184"/>
    </source>
</evidence>
<feature type="compositionally biased region" description="Pro residues" evidence="1">
    <location>
        <begin position="75"/>
        <end position="97"/>
    </location>
</feature>
<keyword evidence="4" id="KW-1185">Reference proteome</keyword>
<feature type="compositionally biased region" description="Pro residues" evidence="1">
    <location>
        <begin position="124"/>
        <end position="153"/>
    </location>
</feature>
<dbReference type="HOGENOM" id="CLU_061525_1_0_4"/>
<dbReference type="KEGG" id="cbx:Cenrod_1388"/>
<dbReference type="STRING" id="946483.Cenrod_1388"/>
<proteinExistence type="predicted"/>